<dbReference type="PANTHER" id="PTHR41775">
    <property type="entry name" value="SECRETED PROTEIN-RELATED"/>
    <property type="match status" value="1"/>
</dbReference>
<gene>
    <name evidence="5" type="ORF">CWB96_07655</name>
    <name evidence="4" type="ORF">CWB97_15845</name>
</gene>
<reference evidence="6 7" key="1">
    <citation type="submission" date="2017-12" db="EMBL/GenBank/DDBJ databases">
        <authorList>
            <person name="Paulsen S."/>
            <person name="Gram L.K."/>
        </authorList>
    </citation>
    <scope>NUCLEOTIDE SEQUENCE [LARGE SCALE GENOMIC DNA]</scope>
    <source>
        <strain evidence="5 7">S2231</strain>
        <strain evidence="4 6">S2233</strain>
    </source>
</reference>
<dbReference type="PIRSF" id="PIRSF007519">
    <property type="entry name" value="Protease_InhA"/>
    <property type="match status" value="1"/>
</dbReference>
<feature type="chain" id="PRO_5024344704" evidence="1">
    <location>
        <begin position="38"/>
        <end position="751"/>
    </location>
</feature>
<dbReference type="InterPro" id="IPR008757">
    <property type="entry name" value="Peptidase_M6-like_domain"/>
</dbReference>
<sequence length="751" mass="81976">MNVLHKQKNTIKTLGLTMLRKTIIATSIALSCSSVFANNAVTNLQPKLEKNGGSAEITRNQSLKKLWHNARGQQSNKGFDASQPTTAKGRAWNGPITTDRVLAILIDFPDYPVNAVTPDLTRNYYTDYSPEHYANMLFSDNGYSGPSQQNLISMKQYFLDQSGGSYQVEGQVAGWYTAQNNAAYYGAPSQGSKDQNTRELVLEAINHAANDPAIDLSYFDQEDRYDYDGDGDLREPDGIIDHIMVYHSSIDQAAGGGALGEDAIWSHRSSVGFQEIGDTGYRIHDYTVQPVDGAAGVSAHEYGHDLGLPDEYDTQYSEDGLGEIIKAPGSLVGFWSAMSSGSYGGEISGTAPTGLSPFAKQYLQTSLGGNWFVGTDLHESELTPSGTVLKLDTASIRGENNDYVRIDLDDKSVQKLTPSDNKGFITSPIPDSNLAIYTLEFKVDLTSEEAAELTFSADYDSDANNSLAQVRVFDALGQESIVSGNITDSSSRFSNYIGEGFTGNSDGTQNAAFDLTYFAGQKITVSIQYWAFNTGFIGMMFDDIDVNATSGQIVSFDADNQTNDGLTINGFDASNGYFSYPHYYLVEWRQHAGVDESLAKASFGASYTPGMLVWYVDTSFRPESDGGLNTVTQGDNHVANHPGEGWLGLVDADRNPIFFNTGEMAGSSLQIRDAAFGLDLQEPFDWSSITRGISASDPFINNNPRFIDWDDYSNYLRPATGRKLPSKGIIIDVLEQSEDKSVASIKVSKIW</sequence>
<evidence type="ECO:0000313" key="7">
    <source>
        <dbReference type="Proteomes" id="UP000307706"/>
    </source>
</evidence>
<dbReference type="Pfam" id="PF05547">
    <property type="entry name" value="Peptidase_M6"/>
    <property type="match status" value="1"/>
</dbReference>
<dbReference type="NCBIfam" id="TIGR03296">
    <property type="entry name" value="M6dom_TIGR03296"/>
    <property type="match status" value="1"/>
</dbReference>
<dbReference type="PANTHER" id="PTHR41775:SF1">
    <property type="entry name" value="PEPTIDASE M6-LIKE DOMAIN-CONTAINING PROTEIN"/>
    <property type="match status" value="1"/>
</dbReference>
<evidence type="ECO:0000313" key="6">
    <source>
        <dbReference type="Proteomes" id="UP000305730"/>
    </source>
</evidence>
<dbReference type="GO" id="GO:0008233">
    <property type="term" value="F:peptidase activity"/>
    <property type="evidence" value="ECO:0007669"/>
    <property type="project" value="UniProtKB-KW"/>
</dbReference>
<dbReference type="GO" id="GO:0006508">
    <property type="term" value="P:proteolysis"/>
    <property type="evidence" value="ECO:0007669"/>
    <property type="project" value="UniProtKB-KW"/>
</dbReference>
<keyword evidence="1" id="KW-0732">Signal</keyword>
<comment type="caution">
    <text evidence="5">The sequence shown here is derived from an EMBL/GenBank/DDBJ whole genome shotgun (WGS) entry which is preliminary data.</text>
</comment>
<feature type="domain" description="Peptidase M6-like" evidence="2">
    <location>
        <begin position="91"/>
        <end position="372"/>
    </location>
</feature>
<evidence type="ECO:0000313" key="4">
    <source>
        <dbReference type="EMBL" id="TMP41016.1"/>
    </source>
</evidence>
<dbReference type="InterPro" id="IPR048665">
    <property type="entry name" value="InhA-like_VEG"/>
</dbReference>
<accession>A0A5S3XQU3</accession>
<keyword evidence="5" id="KW-0378">Hydrolase</keyword>
<dbReference type="Proteomes" id="UP000307706">
    <property type="component" value="Unassembled WGS sequence"/>
</dbReference>
<dbReference type="SUPFAM" id="SSF55486">
    <property type="entry name" value="Metalloproteases ('zincins'), catalytic domain"/>
    <property type="match status" value="1"/>
</dbReference>
<dbReference type="Proteomes" id="UP000305730">
    <property type="component" value="Unassembled WGS sequence"/>
</dbReference>
<dbReference type="EMBL" id="PNCK01000063">
    <property type="protein sequence ID" value="TMP41016.1"/>
    <property type="molecule type" value="Genomic_DNA"/>
</dbReference>
<protein>
    <submittedName>
        <fullName evidence="5">Protease</fullName>
    </submittedName>
</protein>
<dbReference type="Pfam" id="PF20774">
    <property type="entry name" value="InhA-like_VEG"/>
    <property type="match status" value="1"/>
</dbReference>
<reference evidence="6 7" key="2">
    <citation type="submission" date="2019-06" db="EMBL/GenBank/DDBJ databases">
        <title>Co-occurence of chitin degradation, pigmentation and bioactivity in marine Pseudoalteromonas.</title>
        <authorList>
            <person name="Sonnenschein E.C."/>
            <person name="Bech P.K."/>
        </authorList>
    </citation>
    <scope>NUCLEOTIDE SEQUENCE [LARGE SCALE GENOMIC DNA]</scope>
    <source>
        <strain evidence="7">S2231</strain>
        <strain evidence="4 6">S2233</strain>
    </source>
</reference>
<evidence type="ECO:0000259" key="2">
    <source>
        <dbReference type="Pfam" id="PF05547"/>
    </source>
</evidence>
<organism evidence="5 7">
    <name type="scientific">Pseudoalteromonas citrea</name>
    <dbReference type="NCBI Taxonomy" id="43655"/>
    <lineage>
        <taxon>Bacteria</taxon>
        <taxon>Pseudomonadati</taxon>
        <taxon>Pseudomonadota</taxon>
        <taxon>Gammaproteobacteria</taxon>
        <taxon>Alteromonadales</taxon>
        <taxon>Pseudoalteromonadaceae</taxon>
        <taxon>Pseudoalteromonas</taxon>
    </lineage>
</organism>
<keyword evidence="6" id="KW-1185">Reference proteome</keyword>
<evidence type="ECO:0000256" key="1">
    <source>
        <dbReference type="SAM" id="SignalP"/>
    </source>
</evidence>
<keyword evidence="5" id="KW-0645">Protease</keyword>
<dbReference type="PROSITE" id="PS51257">
    <property type="entry name" value="PROKAR_LIPOPROTEIN"/>
    <property type="match status" value="1"/>
</dbReference>
<dbReference type="InterPro" id="IPR012300">
    <property type="entry name" value="Pept_M6_InhA"/>
</dbReference>
<evidence type="ECO:0000313" key="5">
    <source>
        <dbReference type="EMBL" id="TMP60082.1"/>
    </source>
</evidence>
<evidence type="ECO:0000259" key="3">
    <source>
        <dbReference type="Pfam" id="PF20774"/>
    </source>
</evidence>
<feature type="signal peptide" evidence="1">
    <location>
        <begin position="1"/>
        <end position="37"/>
    </location>
</feature>
<dbReference type="AlphaFoldDB" id="A0A5S3XQU3"/>
<name>A0A5S3XQU3_9GAMM</name>
<dbReference type="EMBL" id="PNCL01000029">
    <property type="protein sequence ID" value="TMP60082.1"/>
    <property type="molecule type" value="Genomic_DNA"/>
</dbReference>
<reference evidence="5" key="3">
    <citation type="submission" date="2019-09" db="EMBL/GenBank/DDBJ databases">
        <title>Co-occurence of chitin degradation, pigmentation and bioactivity in marine Pseudoalteromonas.</title>
        <authorList>
            <person name="Sonnenschein E.C."/>
            <person name="Bech P.K."/>
        </authorList>
    </citation>
    <scope>NUCLEOTIDE SEQUENCE</scope>
    <source>
        <strain evidence="5">S2231</strain>
    </source>
</reference>
<feature type="domain" description="Immune inhibitor A-like metallopeptidase VEG" evidence="3">
    <location>
        <begin position="580"/>
        <end position="744"/>
    </location>
</feature>
<dbReference type="Pfam" id="PF20773">
    <property type="entry name" value="InhA-like_MAM"/>
    <property type="match status" value="1"/>
</dbReference>
<proteinExistence type="predicted"/>